<evidence type="ECO:0000313" key="4">
    <source>
        <dbReference type="Proteomes" id="UP000681526"/>
    </source>
</evidence>
<keyword evidence="4" id="KW-1185">Reference proteome</keyword>
<accession>A0ABN7RMP9</accession>
<comment type="similarity">
    <text evidence="1">Belongs to the polysaccharide synthase family.</text>
</comment>
<dbReference type="PANTHER" id="PTHR43318">
    <property type="entry name" value="UDP-N-ACETYLGLUCOSAMINE 4,6-DEHYDRATASE"/>
    <property type="match status" value="1"/>
</dbReference>
<dbReference type="PANTHER" id="PTHR43318:SF2">
    <property type="entry name" value="UDP-N-ACETYLGLUCOSAMINE 4,6-DEHYDRATASE (INVERTING)"/>
    <property type="match status" value="1"/>
</dbReference>
<dbReference type="Pfam" id="PF02719">
    <property type="entry name" value="Polysacc_synt_2"/>
    <property type="match status" value="1"/>
</dbReference>
<dbReference type="CDD" id="cd05237">
    <property type="entry name" value="UDP_invert_4-6DH_SDR_e"/>
    <property type="match status" value="1"/>
</dbReference>
<gene>
    <name evidence="3" type="primary">txxe 698</name>
    <name evidence="3" type="ORF">TXXE_02245</name>
</gene>
<comment type="caution">
    <text evidence="3">The sequence shown here is derived from an EMBL/GenBank/DDBJ whole genome shotgun (WGS) entry which is preliminary data.</text>
</comment>
<dbReference type="Proteomes" id="UP000681526">
    <property type="component" value="Unassembled WGS sequence"/>
</dbReference>
<dbReference type="Gene3D" id="3.40.50.720">
    <property type="entry name" value="NAD(P)-binding Rossmann-like Domain"/>
    <property type="match status" value="1"/>
</dbReference>
<feature type="domain" description="Polysaccharide biosynthesis protein CapD-like" evidence="2">
    <location>
        <begin position="7"/>
        <end position="277"/>
    </location>
</feature>
<dbReference type="EMBL" id="CAJRAY010000008">
    <property type="protein sequence ID" value="CAG5078381.1"/>
    <property type="molecule type" value="Genomic_DNA"/>
</dbReference>
<proteinExistence type="inferred from homology"/>
<protein>
    <submittedName>
        <fullName evidence="3">UDP-N-acetylglucosamine 4,6-dehydratase</fullName>
    </submittedName>
</protein>
<name>A0ABN7RMP9_THEXY</name>
<evidence type="ECO:0000256" key="1">
    <source>
        <dbReference type="ARBA" id="ARBA00007430"/>
    </source>
</evidence>
<evidence type="ECO:0000259" key="2">
    <source>
        <dbReference type="Pfam" id="PF02719"/>
    </source>
</evidence>
<organism evidence="3 4">
    <name type="scientific">Thermobacillus xylanilyticus</name>
    <dbReference type="NCBI Taxonomy" id="76633"/>
    <lineage>
        <taxon>Bacteria</taxon>
        <taxon>Bacillati</taxon>
        <taxon>Bacillota</taxon>
        <taxon>Bacilli</taxon>
        <taxon>Bacillales</taxon>
        <taxon>Paenibacillaceae</taxon>
        <taxon>Thermobacillus</taxon>
    </lineage>
</organism>
<dbReference type="SUPFAM" id="SSF51735">
    <property type="entry name" value="NAD(P)-binding Rossmann-fold domains"/>
    <property type="match status" value="1"/>
</dbReference>
<sequence>MYSGSTILVTGGTGSWGRHLVHTLLHKYDPREVRVFSRGEHRQVEMEREIGSDGRVRFIIGDVRDYDAVHDACRGVDIVFHLAALKHVPICERQPDEAFRTNVLGTENVIRAAIAQRVRKVVDVSTDKAVDPVNVYGMTKAIAEKLTLRANKLTDATRFVCIRGGNVLGTNGSVVPFFLERIRRGEDLPITHPEMTRYFMTLPEAIGLLLRAAEAALGGETFVIRMPACRIRDLAEVMIERSGADVRIREIGIREGEKLHETLVSAREALHARHYDDEVLVILPPSPEPELARKYAAYRPAKPQPYRSDDELLDKAGIAGLLDAGGF</sequence>
<dbReference type="RefSeq" id="WP_213483287.1">
    <property type="nucleotide sequence ID" value="NZ_CAJRAY010000008.1"/>
</dbReference>
<evidence type="ECO:0000313" key="3">
    <source>
        <dbReference type="EMBL" id="CAG5078381.1"/>
    </source>
</evidence>
<dbReference type="InterPro" id="IPR003869">
    <property type="entry name" value="Polysac_CapD-like"/>
</dbReference>
<dbReference type="InterPro" id="IPR051203">
    <property type="entry name" value="Polysaccharide_Synthase-Rel"/>
</dbReference>
<dbReference type="InterPro" id="IPR036291">
    <property type="entry name" value="NAD(P)-bd_dom_sf"/>
</dbReference>
<reference evidence="3 4" key="1">
    <citation type="submission" date="2021-04" db="EMBL/GenBank/DDBJ databases">
        <authorList>
            <person name="Rakotoarivonina H."/>
        </authorList>
    </citation>
    <scope>NUCLEOTIDE SEQUENCE [LARGE SCALE GENOMIC DNA]</scope>
    <source>
        <strain evidence="3 4">XE</strain>
    </source>
</reference>